<accession>A0ABP2LAH3</accession>
<protein>
    <submittedName>
        <fullName evidence="1">Uncharacterized protein</fullName>
    </submittedName>
</protein>
<sequence length="60" mass="6752">MKSLGMVDSLSAVQDFIGEEKSYQPVPETVTVYQKYLPLFQQVEGLLSPAYSTIAKLQRK</sequence>
<name>A0ABP2LAH3_9LACO</name>
<keyword evidence="2" id="KW-1185">Reference proteome</keyword>
<organism evidence="1 2">
    <name type="scientific">Limosilactobacillus oris F0423</name>
    <dbReference type="NCBI Taxonomy" id="944562"/>
    <lineage>
        <taxon>Bacteria</taxon>
        <taxon>Bacillati</taxon>
        <taxon>Bacillota</taxon>
        <taxon>Bacilli</taxon>
        <taxon>Lactobacillales</taxon>
        <taxon>Lactobacillaceae</taxon>
        <taxon>Limosilactobacillus</taxon>
    </lineage>
</organism>
<proteinExistence type="predicted"/>
<dbReference type="Gene3D" id="3.30.420.40">
    <property type="match status" value="1"/>
</dbReference>
<dbReference type="Proteomes" id="UP000006035">
    <property type="component" value="Unassembled WGS sequence"/>
</dbReference>
<comment type="caution">
    <text evidence="1">The sequence shown here is derived from an EMBL/GenBank/DDBJ whole genome shotgun (WGS) entry which is preliminary data.</text>
</comment>
<gene>
    <name evidence="1" type="ORF">HMPREF9102_0571</name>
</gene>
<reference evidence="1 2" key="1">
    <citation type="submission" date="2011-05" db="EMBL/GenBank/DDBJ databases">
        <authorList>
            <person name="Durkin A.S."/>
            <person name="Kim M."/>
            <person name="Radune D."/>
            <person name="Hostetler J."/>
            <person name="Torralba M."/>
            <person name="Gillis M."/>
            <person name="Methe B."/>
            <person name="Sutton G."/>
            <person name="Nelson K.E."/>
        </authorList>
    </citation>
    <scope>NUCLEOTIDE SEQUENCE [LARGE SCALE GENOMIC DNA]</scope>
    <source>
        <strain evidence="1 2">F0423</strain>
    </source>
</reference>
<evidence type="ECO:0000313" key="1">
    <source>
        <dbReference type="EMBL" id="EGS38014.1"/>
    </source>
</evidence>
<dbReference type="EMBL" id="AFTL01000009">
    <property type="protein sequence ID" value="EGS38014.1"/>
    <property type="molecule type" value="Genomic_DNA"/>
</dbReference>
<evidence type="ECO:0000313" key="2">
    <source>
        <dbReference type="Proteomes" id="UP000006035"/>
    </source>
</evidence>